<feature type="transmembrane region" description="Helical" evidence="1">
    <location>
        <begin position="43"/>
        <end position="65"/>
    </location>
</feature>
<reference evidence="2 3" key="1">
    <citation type="submission" date="2021-01" db="EMBL/GenBank/DDBJ databases">
        <title>Whole genome shotgun sequence of Catellatospora citrea NBRC 14495.</title>
        <authorList>
            <person name="Komaki H."/>
            <person name="Tamura T."/>
        </authorList>
    </citation>
    <scope>NUCLEOTIDE SEQUENCE [LARGE SCALE GENOMIC DNA]</scope>
    <source>
        <strain evidence="2 3">NBRC 14495</strain>
    </source>
</reference>
<evidence type="ECO:0000313" key="2">
    <source>
        <dbReference type="EMBL" id="GIF98927.1"/>
    </source>
</evidence>
<dbReference type="Proteomes" id="UP000659904">
    <property type="component" value="Unassembled WGS sequence"/>
</dbReference>
<dbReference type="RefSeq" id="WP_120320372.1">
    <property type="nucleotide sequence ID" value="NZ_BONH01000017.1"/>
</dbReference>
<feature type="transmembrane region" description="Helical" evidence="1">
    <location>
        <begin position="15"/>
        <end position="36"/>
    </location>
</feature>
<keyword evidence="1" id="KW-0472">Membrane</keyword>
<comment type="caution">
    <text evidence="2">The sequence shown here is derived from an EMBL/GenBank/DDBJ whole genome shotgun (WGS) entry which is preliminary data.</text>
</comment>
<sequence length="92" mass="9839">MAYIGWLFHPGDQVLSAYGARTSAAVNALVALAWLLRALTVHGLLPLLLGIATSSGELLMVAFFMTVTEYLLALRTTTLVSRTTFGDLIRGG</sequence>
<accession>A0A8J3K9H9</accession>
<dbReference type="AlphaFoldDB" id="A0A8J3K9H9"/>
<keyword evidence="1" id="KW-1133">Transmembrane helix</keyword>
<protein>
    <submittedName>
        <fullName evidence="2">Uncharacterized protein</fullName>
    </submittedName>
</protein>
<evidence type="ECO:0000313" key="3">
    <source>
        <dbReference type="Proteomes" id="UP000659904"/>
    </source>
</evidence>
<proteinExistence type="predicted"/>
<keyword evidence="1" id="KW-0812">Transmembrane</keyword>
<evidence type="ECO:0000256" key="1">
    <source>
        <dbReference type="SAM" id="Phobius"/>
    </source>
</evidence>
<dbReference type="EMBL" id="BONH01000017">
    <property type="protein sequence ID" value="GIF98927.1"/>
    <property type="molecule type" value="Genomic_DNA"/>
</dbReference>
<gene>
    <name evidence="2" type="ORF">Cci01nite_40210</name>
</gene>
<keyword evidence="3" id="KW-1185">Reference proteome</keyword>
<name>A0A8J3K9H9_9ACTN</name>
<organism evidence="2 3">
    <name type="scientific">Catellatospora citrea</name>
    <dbReference type="NCBI Taxonomy" id="53366"/>
    <lineage>
        <taxon>Bacteria</taxon>
        <taxon>Bacillati</taxon>
        <taxon>Actinomycetota</taxon>
        <taxon>Actinomycetes</taxon>
        <taxon>Micromonosporales</taxon>
        <taxon>Micromonosporaceae</taxon>
        <taxon>Catellatospora</taxon>
    </lineage>
</organism>